<evidence type="ECO:0000256" key="2">
    <source>
        <dbReference type="SAM" id="Phobius"/>
    </source>
</evidence>
<evidence type="ECO:0000256" key="1">
    <source>
        <dbReference type="SAM" id="MobiDB-lite"/>
    </source>
</evidence>
<name>A0A6G9ZHS0_9NOCA</name>
<dbReference type="SUPFAM" id="SSF47413">
    <property type="entry name" value="lambda repressor-like DNA-binding domains"/>
    <property type="match status" value="1"/>
</dbReference>
<dbReference type="InterPro" id="IPR010982">
    <property type="entry name" value="Lambda_DNA-bd_dom_sf"/>
</dbReference>
<protein>
    <submittedName>
        <fullName evidence="4">Helix-turn-helix domain-containing protein</fullName>
    </submittedName>
</protein>
<dbReference type="EMBL" id="CP046173">
    <property type="protein sequence ID" value="QIS24543.1"/>
    <property type="molecule type" value="Genomic_DNA"/>
</dbReference>
<dbReference type="CDD" id="cd00093">
    <property type="entry name" value="HTH_XRE"/>
    <property type="match status" value="1"/>
</dbReference>
<feature type="region of interest" description="Disordered" evidence="1">
    <location>
        <begin position="406"/>
        <end position="438"/>
    </location>
</feature>
<dbReference type="GO" id="GO:0003677">
    <property type="term" value="F:DNA binding"/>
    <property type="evidence" value="ECO:0007669"/>
    <property type="project" value="InterPro"/>
</dbReference>
<proteinExistence type="predicted"/>
<keyword evidence="2" id="KW-0472">Membrane</keyword>
<dbReference type="SMART" id="SM00530">
    <property type="entry name" value="HTH_XRE"/>
    <property type="match status" value="1"/>
</dbReference>
<evidence type="ECO:0000313" key="5">
    <source>
        <dbReference type="Proteomes" id="UP000500953"/>
    </source>
</evidence>
<keyword evidence="2" id="KW-1133">Transmembrane helix</keyword>
<evidence type="ECO:0000313" key="4">
    <source>
        <dbReference type="EMBL" id="QIS24543.1"/>
    </source>
</evidence>
<keyword evidence="2" id="KW-0812">Transmembrane</keyword>
<reference evidence="4 5" key="1">
    <citation type="journal article" date="2019" name="ACS Chem. Biol.">
        <title>Identification and Mobilization of a Cryptic Antibiotic Biosynthesis Gene Locus from a Human-Pathogenic Nocardia Isolate.</title>
        <authorList>
            <person name="Herisse M."/>
            <person name="Ishida K."/>
            <person name="Porter J.L."/>
            <person name="Howden B."/>
            <person name="Hertweck C."/>
            <person name="Stinear T.P."/>
            <person name="Pidot S.J."/>
        </authorList>
    </citation>
    <scope>NUCLEOTIDE SEQUENCE [LARGE SCALE GENOMIC DNA]</scope>
    <source>
        <strain evidence="4 5">AUSMDU00012715</strain>
    </source>
</reference>
<dbReference type="AlphaFoldDB" id="A0A6G9ZHS0"/>
<dbReference type="InterPro" id="IPR001387">
    <property type="entry name" value="Cro/C1-type_HTH"/>
</dbReference>
<feature type="region of interest" description="Disordered" evidence="1">
    <location>
        <begin position="1"/>
        <end position="39"/>
    </location>
</feature>
<dbReference type="Proteomes" id="UP000500953">
    <property type="component" value="Chromosome"/>
</dbReference>
<feature type="region of interest" description="Disordered" evidence="1">
    <location>
        <begin position="148"/>
        <end position="171"/>
    </location>
</feature>
<gene>
    <name evidence="4" type="ORF">F6W96_30140</name>
</gene>
<accession>A0A6G9ZHS0</accession>
<feature type="transmembrane region" description="Helical" evidence="2">
    <location>
        <begin position="197"/>
        <end position="216"/>
    </location>
</feature>
<sequence>MERPQRDAGTFHPLPNCGNTARCGTTHWHSGRRSRTGDRSVISAPWAEYASNRPERVGKRVAVNGTEATELATLLREVKERSGLSYGVLAKRLHTSTSTVHRYCNGDAVPADSTAVDRFAQVCRATPAEQTELRRRWELADLARTRKTEAQRANQLAGGDVSRPPTETSATNAIVAQPTAIETRAARAALRRYRVPMLAVALLAAVLVVTGLVVALKPGAGQGRSRDAAAAPADTDAPLSVTVRPYTWEDPCTPHYLVDRPPAQVPPPPREQDAAGWAGALGAVSADRQRVELTVQGTGEDTIVLQALHVRAMRTAAPLPWNNFAMAYRGIGGCGGGPVDVVTFDTNLDSAQPAMTVQDGLPNFPYKASKSDPQQLVVVTRTHSHDVAWYLELEWSSGTRHGTLRIDDHGNPFRTSAAPGRPTYAYGLDDGHWGPPDN</sequence>
<feature type="domain" description="HTH cro/C1-type" evidence="3">
    <location>
        <begin position="74"/>
        <end position="130"/>
    </location>
</feature>
<dbReference type="Pfam" id="PF13560">
    <property type="entry name" value="HTH_31"/>
    <property type="match status" value="1"/>
</dbReference>
<evidence type="ECO:0000259" key="3">
    <source>
        <dbReference type="SMART" id="SM00530"/>
    </source>
</evidence>
<organism evidence="4 5">
    <name type="scientific">Nocardia terpenica</name>
    <dbReference type="NCBI Taxonomy" id="455432"/>
    <lineage>
        <taxon>Bacteria</taxon>
        <taxon>Bacillati</taxon>
        <taxon>Actinomycetota</taxon>
        <taxon>Actinomycetes</taxon>
        <taxon>Mycobacteriales</taxon>
        <taxon>Nocardiaceae</taxon>
        <taxon>Nocardia</taxon>
    </lineage>
</organism>